<keyword evidence="8" id="KW-1185">Reference proteome</keyword>
<evidence type="ECO:0000313" key="8">
    <source>
        <dbReference type="Proteomes" id="UP000001449"/>
    </source>
</evidence>
<protein>
    <recommendedName>
        <fullName evidence="6">TLC domain-containing protein</fullName>
    </recommendedName>
</protein>
<gene>
    <name evidence="7" type="ORF">THAPSDRAFT_24167</name>
</gene>
<name>B8C9D4_THAPS</name>
<dbReference type="Proteomes" id="UP000001449">
    <property type="component" value="Chromosome 10"/>
</dbReference>
<evidence type="ECO:0000259" key="6">
    <source>
        <dbReference type="Pfam" id="PF03798"/>
    </source>
</evidence>
<organism evidence="7 8">
    <name type="scientific">Thalassiosira pseudonana</name>
    <name type="common">Marine diatom</name>
    <name type="synonym">Cyclotella nana</name>
    <dbReference type="NCBI Taxonomy" id="35128"/>
    <lineage>
        <taxon>Eukaryota</taxon>
        <taxon>Sar</taxon>
        <taxon>Stramenopiles</taxon>
        <taxon>Ochrophyta</taxon>
        <taxon>Bacillariophyta</taxon>
        <taxon>Coscinodiscophyceae</taxon>
        <taxon>Thalassiosirophycidae</taxon>
        <taxon>Thalassiosirales</taxon>
        <taxon>Thalassiosiraceae</taxon>
        <taxon>Thalassiosira</taxon>
    </lineage>
</organism>
<dbReference type="InterPro" id="IPR006634">
    <property type="entry name" value="TLC-dom"/>
</dbReference>
<dbReference type="GO" id="GO:0007009">
    <property type="term" value="P:plasma membrane organization"/>
    <property type="evidence" value="ECO:0000318"/>
    <property type="project" value="GO_Central"/>
</dbReference>
<feature type="transmembrane region" description="Helical" evidence="5">
    <location>
        <begin position="42"/>
        <end position="62"/>
    </location>
</feature>
<dbReference type="PANTHER" id="PTHR13439">
    <property type="entry name" value="CT120 PROTEIN"/>
    <property type="match status" value="1"/>
</dbReference>
<keyword evidence="3 5" id="KW-1133">Transmembrane helix</keyword>
<evidence type="ECO:0000256" key="2">
    <source>
        <dbReference type="ARBA" id="ARBA00022692"/>
    </source>
</evidence>
<dbReference type="GO" id="GO:0055091">
    <property type="term" value="P:phospholipid homeostasis"/>
    <property type="evidence" value="ECO:0000318"/>
    <property type="project" value="GO_Central"/>
</dbReference>
<dbReference type="AlphaFoldDB" id="B8C9D4"/>
<dbReference type="PANTHER" id="PTHR13439:SF4">
    <property type="entry name" value="TLC DOMAIN-CONTAINING PROTEIN"/>
    <property type="match status" value="1"/>
</dbReference>
<dbReference type="InParanoid" id="B8C9D4"/>
<dbReference type="GO" id="GO:0071709">
    <property type="term" value="P:membrane assembly"/>
    <property type="evidence" value="ECO:0000318"/>
    <property type="project" value="GO_Central"/>
</dbReference>
<comment type="subcellular location">
    <subcellularLocation>
        <location evidence="1">Membrane</location>
        <topology evidence="1">Multi-pass membrane protein</topology>
    </subcellularLocation>
</comment>
<proteinExistence type="predicted"/>
<keyword evidence="4 5" id="KW-0472">Membrane</keyword>
<dbReference type="GeneID" id="7451102"/>
<evidence type="ECO:0000256" key="3">
    <source>
        <dbReference type="ARBA" id="ARBA00022989"/>
    </source>
</evidence>
<evidence type="ECO:0000256" key="1">
    <source>
        <dbReference type="ARBA" id="ARBA00004141"/>
    </source>
</evidence>
<evidence type="ECO:0000256" key="4">
    <source>
        <dbReference type="ARBA" id="ARBA00023136"/>
    </source>
</evidence>
<feature type="transmembrane region" description="Helical" evidence="5">
    <location>
        <begin position="157"/>
        <end position="174"/>
    </location>
</feature>
<sequence length="243" mass="27461">MIILTYYGWKEWEFTTIENTVAKGLELTSHDRVFGFSKIDDIPLAIGTGAILMWDIPMGIFSPSLRDPIMLGHHIGMFLVAAVIGGMFSQGGQMIGYYYAPFYFGVIETSSVFLSVVAQFHPKRKAWYGWLHNKNHSSESARKLLNAVNNVNEVSRILFAVTFMLFRGIYFPYTSFCHAIPDLWNAFENPPEGVPLWTCYFLCVSLFLFSCLQSYWGVLVANQIKKAVFGGEKDGSESGKKKD</sequence>
<reference evidence="7 8" key="2">
    <citation type="journal article" date="2008" name="Nature">
        <title>The Phaeodactylum genome reveals the evolutionary history of diatom genomes.</title>
        <authorList>
            <person name="Bowler C."/>
            <person name="Allen A.E."/>
            <person name="Badger J.H."/>
            <person name="Grimwood J."/>
            <person name="Jabbari K."/>
            <person name="Kuo A."/>
            <person name="Maheswari U."/>
            <person name="Martens C."/>
            <person name="Maumus F."/>
            <person name="Otillar R.P."/>
            <person name="Rayko E."/>
            <person name="Salamov A."/>
            <person name="Vandepoele K."/>
            <person name="Beszteri B."/>
            <person name="Gruber A."/>
            <person name="Heijde M."/>
            <person name="Katinka M."/>
            <person name="Mock T."/>
            <person name="Valentin K."/>
            <person name="Verret F."/>
            <person name="Berges J.A."/>
            <person name="Brownlee C."/>
            <person name="Cadoret J.P."/>
            <person name="Chiovitti A."/>
            <person name="Choi C.J."/>
            <person name="Coesel S."/>
            <person name="De Martino A."/>
            <person name="Detter J.C."/>
            <person name="Durkin C."/>
            <person name="Falciatore A."/>
            <person name="Fournet J."/>
            <person name="Haruta M."/>
            <person name="Huysman M.J."/>
            <person name="Jenkins B.D."/>
            <person name="Jiroutova K."/>
            <person name="Jorgensen R.E."/>
            <person name="Joubert Y."/>
            <person name="Kaplan A."/>
            <person name="Kroger N."/>
            <person name="Kroth P.G."/>
            <person name="La Roche J."/>
            <person name="Lindquist E."/>
            <person name="Lommer M."/>
            <person name="Martin-Jezequel V."/>
            <person name="Lopez P.J."/>
            <person name="Lucas S."/>
            <person name="Mangogna M."/>
            <person name="McGinnis K."/>
            <person name="Medlin L.K."/>
            <person name="Montsant A."/>
            <person name="Oudot-Le Secq M.P."/>
            <person name="Napoli C."/>
            <person name="Obornik M."/>
            <person name="Parker M.S."/>
            <person name="Petit J.L."/>
            <person name="Porcel B.M."/>
            <person name="Poulsen N."/>
            <person name="Robison M."/>
            <person name="Rychlewski L."/>
            <person name="Rynearson T.A."/>
            <person name="Schmutz J."/>
            <person name="Shapiro H."/>
            <person name="Siaut M."/>
            <person name="Stanley M."/>
            <person name="Sussman M.R."/>
            <person name="Taylor A.R."/>
            <person name="Vardi A."/>
            <person name="von Dassow P."/>
            <person name="Vyverman W."/>
            <person name="Willis A."/>
            <person name="Wyrwicz L.S."/>
            <person name="Rokhsar D.S."/>
            <person name="Weissenbach J."/>
            <person name="Armbrust E.V."/>
            <person name="Green B.R."/>
            <person name="Van de Peer Y."/>
            <person name="Grigoriev I.V."/>
        </authorList>
    </citation>
    <scope>NUCLEOTIDE SEQUENCE [LARGE SCALE GENOMIC DNA]</scope>
    <source>
        <strain evidence="7 8">CCMP1335</strain>
    </source>
</reference>
<feature type="domain" description="TLC" evidence="6">
    <location>
        <begin position="24"/>
        <end position="220"/>
    </location>
</feature>
<dbReference type="PaxDb" id="35128-Thaps24167"/>
<dbReference type="KEGG" id="tps:THAPSDRAFT_24167"/>
<dbReference type="EMBL" id="CM000646">
    <property type="protein sequence ID" value="EED90029.1"/>
    <property type="molecule type" value="Genomic_DNA"/>
</dbReference>
<dbReference type="HOGENOM" id="CLU_1144557_0_0_1"/>
<feature type="transmembrane region" description="Helical" evidence="5">
    <location>
        <begin position="95"/>
        <end position="118"/>
    </location>
</feature>
<feature type="transmembrane region" description="Helical" evidence="5">
    <location>
        <begin position="69"/>
        <end position="89"/>
    </location>
</feature>
<dbReference type="GO" id="GO:0097035">
    <property type="term" value="P:regulation of membrane lipid distribution"/>
    <property type="evidence" value="ECO:0000318"/>
    <property type="project" value="GO_Central"/>
</dbReference>
<dbReference type="GO" id="GO:0005886">
    <property type="term" value="C:plasma membrane"/>
    <property type="evidence" value="ECO:0000318"/>
    <property type="project" value="GO_Central"/>
</dbReference>
<evidence type="ECO:0000256" key="5">
    <source>
        <dbReference type="SAM" id="Phobius"/>
    </source>
</evidence>
<keyword evidence="2 5" id="KW-0812">Transmembrane</keyword>
<dbReference type="Pfam" id="PF03798">
    <property type="entry name" value="TRAM_LAG1_CLN8"/>
    <property type="match status" value="1"/>
</dbReference>
<accession>B8C9D4</accession>
<evidence type="ECO:0000313" key="7">
    <source>
        <dbReference type="EMBL" id="EED90029.1"/>
    </source>
</evidence>
<dbReference type="RefSeq" id="XP_002292833.1">
    <property type="nucleotide sequence ID" value="XM_002292797.1"/>
</dbReference>
<reference evidence="7 8" key="1">
    <citation type="journal article" date="2004" name="Science">
        <title>The genome of the diatom Thalassiosira pseudonana: ecology, evolution, and metabolism.</title>
        <authorList>
            <person name="Armbrust E.V."/>
            <person name="Berges J.A."/>
            <person name="Bowler C."/>
            <person name="Green B.R."/>
            <person name="Martinez D."/>
            <person name="Putnam N.H."/>
            <person name="Zhou S."/>
            <person name="Allen A.E."/>
            <person name="Apt K.E."/>
            <person name="Bechner M."/>
            <person name="Brzezinski M.A."/>
            <person name="Chaal B.K."/>
            <person name="Chiovitti A."/>
            <person name="Davis A.K."/>
            <person name="Demarest M.S."/>
            <person name="Detter J.C."/>
            <person name="Glavina T."/>
            <person name="Goodstein D."/>
            <person name="Hadi M.Z."/>
            <person name="Hellsten U."/>
            <person name="Hildebrand M."/>
            <person name="Jenkins B.D."/>
            <person name="Jurka J."/>
            <person name="Kapitonov V.V."/>
            <person name="Kroger N."/>
            <person name="Lau W.W."/>
            <person name="Lane T.W."/>
            <person name="Larimer F.W."/>
            <person name="Lippmeier J.C."/>
            <person name="Lucas S."/>
            <person name="Medina M."/>
            <person name="Montsant A."/>
            <person name="Obornik M."/>
            <person name="Parker M.S."/>
            <person name="Palenik B."/>
            <person name="Pazour G.J."/>
            <person name="Richardson P.M."/>
            <person name="Rynearson T.A."/>
            <person name="Saito M.A."/>
            <person name="Schwartz D.C."/>
            <person name="Thamatrakoln K."/>
            <person name="Valentin K."/>
            <person name="Vardi A."/>
            <person name="Wilkerson F.P."/>
            <person name="Rokhsar D.S."/>
        </authorList>
    </citation>
    <scope>NUCLEOTIDE SEQUENCE [LARGE SCALE GENOMIC DNA]</scope>
    <source>
        <strain evidence="7 8">CCMP1335</strain>
    </source>
</reference>
<dbReference type="eggNOG" id="ENOG502T9ZD">
    <property type="taxonomic scope" value="Eukaryota"/>
</dbReference>
<feature type="transmembrane region" description="Helical" evidence="5">
    <location>
        <begin position="194"/>
        <end position="216"/>
    </location>
</feature>
<dbReference type="InterPro" id="IPR050846">
    <property type="entry name" value="TLCD"/>
</dbReference>